<accession>A0ABX1SAI7</accession>
<keyword evidence="2" id="KW-0479">Metal-binding</keyword>
<dbReference type="InterPro" id="IPR036010">
    <property type="entry name" value="2Fe-2S_ferredoxin-like_sf"/>
</dbReference>
<dbReference type="Gene3D" id="3.10.20.30">
    <property type="match status" value="1"/>
</dbReference>
<evidence type="ECO:0000313" key="7">
    <source>
        <dbReference type="EMBL" id="NMH97488.1"/>
    </source>
</evidence>
<evidence type="ECO:0000313" key="8">
    <source>
        <dbReference type="Proteomes" id="UP000820669"/>
    </source>
</evidence>
<dbReference type="PROSITE" id="PS00197">
    <property type="entry name" value="2FE2S_FER_1"/>
    <property type="match status" value="1"/>
</dbReference>
<evidence type="ECO:0000256" key="3">
    <source>
        <dbReference type="ARBA" id="ARBA00023002"/>
    </source>
</evidence>
<protein>
    <submittedName>
        <fullName evidence="7">(2Fe-2S)-binding protein</fullName>
    </submittedName>
</protein>
<keyword evidence="1" id="KW-0001">2Fe-2S</keyword>
<comment type="caution">
    <text evidence="7">The sequence shown here is derived from an EMBL/GenBank/DDBJ whole genome shotgun (WGS) entry which is preliminary data.</text>
</comment>
<dbReference type="InterPro" id="IPR001041">
    <property type="entry name" value="2Fe-2S_ferredoxin-type"/>
</dbReference>
<evidence type="ECO:0000256" key="1">
    <source>
        <dbReference type="ARBA" id="ARBA00022714"/>
    </source>
</evidence>
<feature type="domain" description="2Fe-2S ferredoxin-type" evidence="6">
    <location>
        <begin position="16"/>
        <end position="92"/>
    </location>
</feature>
<keyword evidence="4" id="KW-0408">Iron</keyword>
<dbReference type="InterPro" id="IPR012675">
    <property type="entry name" value="Beta-grasp_dom_sf"/>
</dbReference>
<proteinExistence type="predicted"/>
<dbReference type="PROSITE" id="PS51085">
    <property type="entry name" value="2FE2S_FER_2"/>
    <property type="match status" value="1"/>
</dbReference>
<dbReference type="InterPro" id="IPR051452">
    <property type="entry name" value="Diverse_Oxidoreductases"/>
</dbReference>
<evidence type="ECO:0000256" key="5">
    <source>
        <dbReference type="ARBA" id="ARBA00023014"/>
    </source>
</evidence>
<evidence type="ECO:0000256" key="4">
    <source>
        <dbReference type="ARBA" id="ARBA00023004"/>
    </source>
</evidence>
<keyword evidence="5" id="KW-0411">Iron-sulfur</keyword>
<dbReference type="InterPro" id="IPR036884">
    <property type="entry name" value="2Fe-2S-bd_dom_sf"/>
</dbReference>
<sequence>MSVAETPDPTGTAPARRLTLTVNGRPREVSCEDRQLLVEVIREQLNLKGTHVGCLNGDCGACTVELDGRIVKSCLLLAASAEGAEITTVDAMGSPGDLSPIQEAFWDNDGFQCGFCLPGHLFAARELIRSHPDPSDDEIRQAIAGNLCRCTGYQRIVASIRDAAARVRGCAAAGES</sequence>
<organism evidence="7 8">
    <name type="scientific">Pseudonocardia acidicola</name>
    <dbReference type="NCBI Taxonomy" id="2724939"/>
    <lineage>
        <taxon>Bacteria</taxon>
        <taxon>Bacillati</taxon>
        <taxon>Actinomycetota</taxon>
        <taxon>Actinomycetes</taxon>
        <taxon>Pseudonocardiales</taxon>
        <taxon>Pseudonocardiaceae</taxon>
        <taxon>Pseudonocardia</taxon>
    </lineage>
</organism>
<dbReference type="SUPFAM" id="SSF47741">
    <property type="entry name" value="CO dehydrogenase ISP C-domain like"/>
    <property type="match status" value="1"/>
</dbReference>
<evidence type="ECO:0000259" key="6">
    <source>
        <dbReference type="PROSITE" id="PS51085"/>
    </source>
</evidence>
<dbReference type="InterPro" id="IPR006058">
    <property type="entry name" value="2Fe2S_fd_BS"/>
</dbReference>
<dbReference type="Pfam" id="PF01799">
    <property type="entry name" value="Fer2_2"/>
    <property type="match status" value="1"/>
</dbReference>
<dbReference type="RefSeq" id="WP_169380925.1">
    <property type="nucleotide sequence ID" value="NZ_JAAXLA010000012.1"/>
</dbReference>
<dbReference type="PANTHER" id="PTHR44379">
    <property type="entry name" value="OXIDOREDUCTASE WITH IRON-SULFUR SUBUNIT"/>
    <property type="match status" value="1"/>
</dbReference>
<dbReference type="PANTHER" id="PTHR44379:SF5">
    <property type="entry name" value="OXIDOREDUCTASE WITH IRON-SULFUR SUBUNIT"/>
    <property type="match status" value="1"/>
</dbReference>
<dbReference type="EMBL" id="JAAXLA010000012">
    <property type="protein sequence ID" value="NMH97488.1"/>
    <property type="molecule type" value="Genomic_DNA"/>
</dbReference>
<dbReference type="InterPro" id="IPR002888">
    <property type="entry name" value="2Fe-2S-bd"/>
</dbReference>
<dbReference type="Proteomes" id="UP000820669">
    <property type="component" value="Unassembled WGS sequence"/>
</dbReference>
<keyword evidence="8" id="KW-1185">Reference proteome</keyword>
<dbReference type="Pfam" id="PF00111">
    <property type="entry name" value="Fer2"/>
    <property type="match status" value="1"/>
</dbReference>
<evidence type="ECO:0000256" key="2">
    <source>
        <dbReference type="ARBA" id="ARBA00022723"/>
    </source>
</evidence>
<reference evidence="7 8" key="1">
    <citation type="submission" date="2020-04" db="EMBL/GenBank/DDBJ databases">
        <authorList>
            <person name="Klaysubun C."/>
            <person name="Duangmal K."/>
            <person name="Lipun K."/>
        </authorList>
    </citation>
    <scope>NUCLEOTIDE SEQUENCE [LARGE SCALE GENOMIC DNA]</scope>
    <source>
        <strain evidence="7 8">K10HN5</strain>
    </source>
</reference>
<name>A0ABX1SAI7_9PSEU</name>
<keyword evidence="3" id="KW-0560">Oxidoreductase</keyword>
<dbReference type="SUPFAM" id="SSF54292">
    <property type="entry name" value="2Fe-2S ferredoxin-like"/>
    <property type="match status" value="1"/>
</dbReference>
<dbReference type="CDD" id="cd00207">
    <property type="entry name" value="fer2"/>
    <property type="match status" value="1"/>
</dbReference>
<gene>
    <name evidence="7" type="ORF">HF526_09210</name>
</gene>
<dbReference type="Gene3D" id="1.10.150.120">
    <property type="entry name" value="[2Fe-2S]-binding domain"/>
    <property type="match status" value="1"/>
</dbReference>